<organism evidence="2 3">
    <name type="scientific">Variovorax terrae</name>
    <dbReference type="NCBI Taxonomy" id="2923278"/>
    <lineage>
        <taxon>Bacteria</taxon>
        <taxon>Pseudomonadati</taxon>
        <taxon>Pseudomonadota</taxon>
        <taxon>Betaproteobacteria</taxon>
        <taxon>Burkholderiales</taxon>
        <taxon>Comamonadaceae</taxon>
        <taxon>Variovorax</taxon>
    </lineage>
</organism>
<dbReference type="InterPro" id="IPR012338">
    <property type="entry name" value="Beta-lactam/transpept-like"/>
</dbReference>
<dbReference type="EMBL" id="JALGBI010000001">
    <property type="protein sequence ID" value="MCJ0763825.1"/>
    <property type="molecule type" value="Genomic_DNA"/>
</dbReference>
<evidence type="ECO:0000313" key="3">
    <source>
        <dbReference type="Proteomes" id="UP001139447"/>
    </source>
</evidence>
<evidence type="ECO:0000313" key="2">
    <source>
        <dbReference type="EMBL" id="MCJ0763825.1"/>
    </source>
</evidence>
<comment type="caution">
    <text evidence="2">The sequence shown here is derived from an EMBL/GenBank/DDBJ whole genome shotgun (WGS) entry which is preliminary data.</text>
</comment>
<dbReference type="SUPFAM" id="SSF56601">
    <property type="entry name" value="beta-lactamase/transpeptidase-like"/>
    <property type="match status" value="1"/>
</dbReference>
<gene>
    <name evidence="2" type="ORF">MMF98_11475</name>
</gene>
<dbReference type="Pfam" id="PF00144">
    <property type="entry name" value="Beta-lactamase"/>
    <property type="match status" value="1"/>
</dbReference>
<accession>A0A9X1VV40</accession>
<dbReference type="PANTHER" id="PTHR46825:SF9">
    <property type="entry name" value="BETA-LACTAMASE-RELATED DOMAIN-CONTAINING PROTEIN"/>
    <property type="match status" value="1"/>
</dbReference>
<name>A0A9X1VV40_9BURK</name>
<sequence>MKNNIPVAASEPPARRAAIWRRLAGLLILGAAVAACGGGSSSPSVSLNLLVRQPVDDQVYPGVSVAVGNAASGLLASAAAGWADLGKRVPLTADSPMRMASVSKSVTAVAILMLDQAGKVSLDAPVGTYVPEYTAHGHEITLRQLLSHTSGIGGHDHGDPVIHGDGPITEAQFFARLNALALYAVPGKSWDYSNENYYLLAKVVERVSGLTFADWLNRNVFQPAGMTVRSYADEGQANPAVPLGYVHRLKTDPFIQCPAPDWSGMVGGGGIIATPGDMVRFDVAVFGGKLLDAAHRAEMVRTVADLGGGLGYALGWFTYPQGIVKHDGDFTTATTSNTIFPDGTFVVQAANGADLAPDFDRLYFATQVQNLYGKTPLPLGKPNPASLLHLFGPFTTCQQMDDMLYPPPK</sequence>
<dbReference type="PANTHER" id="PTHR46825">
    <property type="entry name" value="D-ALANYL-D-ALANINE-CARBOXYPEPTIDASE/ENDOPEPTIDASE AMPH"/>
    <property type="match status" value="1"/>
</dbReference>
<proteinExistence type="predicted"/>
<dbReference type="RefSeq" id="WP_243306402.1">
    <property type="nucleotide sequence ID" value="NZ_JALGBI010000001.1"/>
</dbReference>
<dbReference type="Gene3D" id="3.40.710.10">
    <property type="entry name" value="DD-peptidase/beta-lactamase superfamily"/>
    <property type="match status" value="1"/>
</dbReference>
<protein>
    <submittedName>
        <fullName evidence="2">Beta-lactamase family protein</fullName>
    </submittedName>
</protein>
<evidence type="ECO:0000259" key="1">
    <source>
        <dbReference type="Pfam" id="PF00144"/>
    </source>
</evidence>
<feature type="domain" description="Beta-lactamase-related" evidence="1">
    <location>
        <begin position="50"/>
        <end position="355"/>
    </location>
</feature>
<dbReference type="InterPro" id="IPR050491">
    <property type="entry name" value="AmpC-like"/>
</dbReference>
<keyword evidence="3" id="KW-1185">Reference proteome</keyword>
<dbReference type="AlphaFoldDB" id="A0A9X1VV40"/>
<dbReference type="InterPro" id="IPR001466">
    <property type="entry name" value="Beta-lactam-related"/>
</dbReference>
<reference evidence="2" key="1">
    <citation type="submission" date="2022-03" db="EMBL/GenBank/DDBJ databases">
        <authorList>
            <person name="Woo C.Y."/>
        </authorList>
    </citation>
    <scope>NUCLEOTIDE SEQUENCE</scope>
    <source>
        <strain evidence="2">CYS-02</strain>
    </source>
</reference>
<dbReference type="Proteomes" id="UP001139447">
    <property type="component" value="Unassembled WGS sequence"/>
</dbReference>